<evidence type="ECO:0000313" key="12">
    <source>
        <dbReference type="Proteomes" id="UP000225972"/>
    </source>
</evidence>
<evidence type="ECO:0000256" key="3">
    <source>
        <dbReference type="ARBA" id="ARBA00022475"/>
    </source>
</evidence>
<keyword evidence="4 9" id="KW-0997">Cell inner membrane</keyword>
<dbReference type="InterPro" id="IPR055348">
    <property type="entry name" value="DctQ"/>
</dbReference>
<feature type="transmembrane region" description="Helical" evidence="9">
    <location>
        <begin position="42"/>
        <end position="61"/>
    </location>
</feature>
<dbReference type="AlphaFoldDB" id="A0A238JB24"/>
<dbReference type="PANTHER" id="PTHR35011:SF10">
    <property type="entry name" value="TRAP TRANSPORTER SMALL PERMEASE PROTEIN"/>
    <property type="match status" value="1"/>
</dbReference>
<comment type="subunit">
    <text evidence="9">The complex comprises the extracytoplasmic solute receptor protein and the two transmembrane proteins.</text>
</comment>
<keyword evidence="6 9" id="KW-1133">Transmembrane helix</keyword>
<keyword evidence="3" id="KW-1003">Cell membrane</keyword>
<organism evidence="11 12">
    <name type="scientific">Pelagimonas phthalicica</name>
    <dbReference type="NCBI Taxonomy" id="1037362"/>
    <lineage>
        <taxon>Bacteria</taxon>
        <taxon>Pseudomonadati</taxon>
        <taxon>Pseudomonadota</taxon>
        <taxon>Alphaproteobacteria</taxon>
        <taxon>Rhodobacterales</taxon>
        <taxon>Roseobacteraceae</taxon>
        <taxon>Pelagimonas</taxon>
    </lineage>
</organism>
<dbReference type="RefSeq" id="WP_099243915.1">
    <property type="nucleotide sequence ID" value="NZ_FXXP01000001.1"/>
</dbReference>
<dbReference type="PANTHER" id="PTHR35011">
    <property type="entry name" value="2,3-DIKETO-L-GULONATE TRAP TRANSPORTER SMALL PERMEASE PROTEIN YIAM"/>
    <property type="match status" value="1"/>
</dbReference>
<keyword evidence="2 9" id="KW-0813">Transport</keyword>
<keyword evidence="7 9" id="KW-0472">Membrane</keyword>
<comment type="similarity">
    <text evidence="8 9">Belongs to the TRAP transporter small permease family.</text>
</comment>
<dbReference type="Pfam" id="PF04290">
    <property type="entry name" value="DctQ"/>
    <property type="match status" value="1"/>
</dbReference>
<reference evidence="12" key="1">
    <citation type="submission" date="2017-05" db="EMBL/GenBank/DDBJ databases">
        <authorList>
            <person name="Rodrigo-Torres L."/>
            <person name="Arahal R. D."/>
            <person name="Lucena T."/>
        </authorList>
    </citation>
    <scope>NUCLEOTIDE SEQUENCE [LARGE SCALE GENOMIC DNA]</scope>
    <source>
        <strain evidence="12">CECT 8649</strain>
    </source>
</reference>
<dbReference type="GO" id="GO:0015740">
    <property type="term" value="P:C4-dicarboxylate transport"/>
    <property type="evidence" value="ECO:0007669"/>
    <property type="project" value="TreeGrafter"/>
</dbReference>
<evidence type="ECO:0000256" key="7">
    <source>
        <dbReference type="ARBA" id="ARBA00023136"/>
    </source>
</evidence>
<feature type="domain" description="Tripartite ATP-independent periplasmic transporters DctQ component" evidence="10">
    <location>
        <begin position="21"/>
        <end position="151"/>
    </location>
</feature>
<evidence type="ECO:0000256" key="1">
    <source>
        <dbReference type="ARBA" id="ARBA00004429"/>
    </source>
</evidence>
<dbReference type="EMBL" id="FXXP01000001">
    <property type="protein sequence ID" value="SMX27615.1"/>
    <property type="molecule type" value="Genomic_DNA"/>
</dbReference>
<keyword evidence="5 9" id="KW-0812">Transmembrane</keyword>
<dbReference type="OrthoDB" id="6385730at2"/>
<evidence type="ECO:0000256" key="2">
    <source>
        <dbReference type="ARBA" id="ARBA00022448"/>
    </source>
</evidence>
<dbReference type="InterPro" id="IPR007387">
    <property type="entry name" value="TRAP_DctQ"/>
</dbReference>
<sequence length="159" mass="17438">MLKKVESLLLGLAALAVLVMGAMITVNVILRLFGTSLPDSVVLVRELMVAGILLPLAVVTAQRAHVCVEVLTNRLPPRVTQGLILIGWVIGLLALAPMVYAGWRELAATWSKGSFFFGDLSLPKWPGRLVFFLAMSACWLRLLLVLIEDTRAFLRNEEA</sequence>
<dbReference type="GO" id="GO:0005886">
    <property type="term" value="C:plasma membrane"/>
    <property type="evidence" value="ECO:0007669"/>
    <property type="project" value="UniProtKB-SubCell"/>
</dbReference>
<feature type="transmembrane region" description="Helical" evidence="9">
    <location>
        <begin position="7"/>
        <end position="30"/>
    </location>
</feature>
<evidence type="ECO:0000256" key="8">
    <source>
        <dbReference type="ARBA" id="ARBA00038436"/>
    </source>
</evidence>
<dbReference type="GO" id="GO:0022857">
    <property type="term" value="F:transmembrane transporter activity"/>
    <property type="evidence" value="ECO:0007669"/>
    <property type="project" value="UniProtKB-UniRule"/>
</dbReference>
<keyword evidence="12" id="KW-1185">Reference proteome</keyword>
<evidence type="ECO:0000256" key="9">
    <source>
        <dbReference type="RuleBase" id="RU369079"/>
    </source>
</evidence>
<gene>
    <name evidence="11" type="ORF">TRP8649_01721</name>
</gene>
<evidence type="ECO:0000256" key="6">
    <source>
        <dbReference type="ARBA" id="ARBA00022989"/>
    </source>
</evidence>
<feature type="transmembrane region" description="Helical" evidence="9">
    <location>
        <begin position="129"/>
        <end position="147"/>
    </location>
</feature>
<feature type="transmembrane region" description="Helical" evidence="9">
    <location>
        <begin position="82"/>
        <end position="103"/>
    </location>
</feature>
<proteinExistence type="inferred from homology"/>
<protein>
    <recommendedName>
        <fullName evidence="9">TRAP transporter small permease protein</fullName>
    </recommendedName>
</protein>
<evidence type="ECO:0000313" key="11">
    <source>
        <dbReference type="EMBL" id="SMX27615.1"/>
    </source>
</evidence>
<comment type="subcellular location">
    <subcellularLocation>
        <location evidence="1 9">Cell inner membrane</location>
        <topology evidence="1 9">Multi-pass membrane protein</topology>
    </subcellularLocation>
</comment>
<dbReference type="Proteomes" id="UP000225972">
    <property type="component" value="Unassembled WGS sequence"/>
</dbReference>
<evidence type="ECO:0000256" key="5">
    <source>
        <dbReference type="ARBA" id="ARBA00022692"/>
    </source>
</evidence>
<name>A0A238JB24_9RHOB</name>
<accession>A0A238JB24</accession>
<evidence type="ECO:0000256" key="4">
    <source>
        <dbReference type="ARBA" id="ARBA00022519"/>
    </source>
</evidence>
<evidence type="ECO:0000259" key="10">
    <source>
        <dbReference type="Pfam" id="PF04290"/>
    </source>
</evidence>
<comment type="function">
    <text evidence="9">Part of the tripartite ATP-independent periplasmic (TRAP) transport system.</text>
</comment>